<evidence type="ECO:0000313" key="1">
    <source>
        <dbReference type="EMBL" id="BCS95489.1"/>
    </source>
</evidence>
<sequence length="164" mass="18088">MKQGWWLFLLIALLVLPSQGNGDEEVTGLPIHSARDALGLLQRDAFGPISLQRLRGDIDQGVIYSFSRKYGACAVEVESQNSPKRYGGVGFSFYGAKARLDLSSEDVKGHFRKLGIEPGASIHGGQSYHWMAEGFSCSLDYDDELGLLEYLCHYVKTQEKGGLN</sequence>
<keyword evidence="2" id="KW-1185">Reference proteome</keyword>
<accession>A0ABN6F0K6</accession>
<gene>
    <name evidence="1" type="ORF">DSLASN_11210</name>
</gene>
<dbReference type="RefSeq" id="WP_236891734.1">
    <property type="nucleotide sequence ID" value="NZ_AP024488.1"/>
</dbReference>
<dbReference type="EMBL" id="AP024488">
    <property type="protein sequence ID" value="BCS95489.1"/>
    <property type="molecule type" value="Genomic_DNA"/>
</dbReference>
<protein>
    <submittedName>
        <fullName evidence="1">Uncharacterized protein</fullName>
    </submittedName>
</protein>
<name>A0ABN6F0K6_9BACT</name>
<organism evidence="1 2">
    <name type="scientific">Desulfoluna limicola</name>
    <dbReference type="NCBI Taxonomy" id="2810562"/>
    <lineage>
        <taxon>Bacteria</taxon>
        <taxon>Pseudomonadati</taxon>
        <taxon>Thermodesulfobacteriota</taxon>
        <taxon>Desulfobacteria</taxon>
        <taxon>Desulfobacterales</taxon>
        <taxon>Desulfolunaceae</taxon>
        <taxon>Desulfoluna</taxon>
    </lineage>
</organism>
<reference evidence="1 2" key="1">
    <citation type="submission" date="2021-02" db="EMBL/GenBank/DDBJ databases">
        <title>Complete genome of Desulfoluna sp. strain ASN36.</title>
        <authorList>
            <person name="Takahashi A."/>
            <person name="Kojima H."/>
            <person name="Fukui M."/>
        </authorList>
    </citation>
    <scope>NUCLEOTIDE SEQUENCE [LARGE SCALE GENOMIC DNA]</scope>
    <source>
        <strain evidence="1 2">ASN36</strain>
    </source>
</reference>
<proteinExistence type="predicted"/>
<dbReference type="Proteomes" id="UP001320148">
    <property type="component" value="Chromosome"/>
</dbReference>
<evidence type="ECO:0000313" key="2">
    <source>
        <dbReference type="Proteomes" id="UP001320148"/>
    </source>
</evidence>